<evidence type="ECO:0000313" key="2">
    <source>
        <dbReference type="Proteomes" id="UP001059663"/>
    </source>
</evidence>
<organism evidence="1 2">
    <name type="scientific">Janibacter limosus</name>
    <dbReference type="NCBI Taxonomy" id="53458"/>
    <lineage>
        <taxon>Bacteria</taxon>
        <taxon>Bacillati</taxon>
        <taxon>Actinomycetota</taxon>
        <taxon>Actinomycetes</taxon>
        <taxon>Micrococcales</taxon>
        <taxon>Intrasporangiaceae</taxon>
        <taxon>Janibacter</taxon>
    </lineage>
</organism>
<gene>
    <name evidence="1" type="ORF">LP422_00720</name>
</gene>
<dbReference type="Proteomes" id="UP001059663">
    <property type="component" value="Chromosome"/>
</dbReference>
<dbReference type="EMBL" id="CP087977">
    <property type="protein sequence ID" value="UUZ44951.1"/>
    <property type="molecule type" value="Genomic_DNA"/>
</dbReference>
<accession>A0AC61U4L7</accession>
<reference evidence="1" key="1">
    <citation type="submission" date="2021-11" db="EMBL/GenBank/DDBJ databases">
        <title>Study of the species diversity of bacterial strains isolated from a unique natural object - Shulgan-Tash cave (Bashkiria).</title>
        <authorList>
            <person name="Sazanova A.L."/>
            <person name="Chirak E.R."/>
            <person name="Safronova V.I."/>
        </authorList>
    </citation>
    <scope>NUCLEOTIDE SEQUENCE</scope>
    <source>
        <strain evidence="1">P1</strain>
    </source>
</reference>
<proteinExistence type="predicted"/>
<evidence type="ECO:0000313" key="1">
    <source>
        <dbReference type="EMBL" id="UUZ44951.1"/>
    </source>
</evidence>
<sequence>MLFHALTIVREHRGDGHIAALLGEGLSGLRALVSHTATGRGFTVTAARATRGWSEEEWDEAVADLVDHGVLTPQGDLTDEGRALRRRVEEATDRMAVEPWDALGEDGATRLAELGRPWVRRALSNGAFPDGVFA</sequence>
<protein>
    <submittedName>
        <fullName evidence="1">Uncharacterized protein</fullName>
    </submittedName>
</protein>
<name>A0AC61U4L7_9MICO</name>